<name>A0A8D8SJE8_9HEMI</name>
<dbReference type="EMBL" id="HBUF01219895">
    <property type="protein sequence ID" value="CAG6668960.1"/>
    <property type="molecule type" value="Transcribed_RNA"/>
</dbReference>
<reference evidence="2" key="1">
    <citation type="submission" date="2021-05" db="EMBL/GenBank/DDBJ databases">
        <authorList>
            <person name="Alioto T."/>
            <person name="Alioto T."/>
            <person name="Gomez Garrido J."/>
        </authorList>
    </citation>
    <scope>NUCLEOTIDE SEQUENCE</scope>
</reference>
<organism evidence="2">
    <name type="scientific">Cacopsylla melanoneura</name>
    <dbReference type="NCBI Taxonomy" id="428564"/>
    <lineage>
        <taxon>Eukaryota</taxon>
        <taxon>Metazoa</taxon>
        <taxon>Ecdysozoa</taxon>
        <taxon>Arthropoda</taxon>
        <taxon>Hexapoda</taxon>
        <taxon>Insecta</taxon>
        <taxon>Pterygota</taxon>
        <taxon>Neoptera</taxon>
        <taxon>Paraneoptera</taxon>
        <taxon>Hemiptera</taxon>
        <taxon>Sternorrhyncha</taxon>
        <taxon>Psylloidea</taxon>
        <taxon>Psyllidae</taxon>
        <taxon>Psyllinae</taxon>
        <taxon>Cacopsylla</taxon>
    </lineage>
</organism>
<feature type="compositionally biased region" description="Basic and acidic residues" evidence="1">
    <location>
        <begin position="19"/>
        <end position="36"/>
    </location>
</feature>
<accession>A0A8D8SJE8</accession>
<sequence length="241" mass="29347">MMEYLEDEYYPQKRRMRGKRDTIKQEDKLNEREINVPKKLNRQKRQSKADSNDIELLSLELKKKAEKYSRMPYDEVFAAILKDFEEFKEKTYAKAYRKAYRSNGWAAKTFEIPRNPREVLPQVFRHFKYVSKTNLEEYYFVMMLKLPKLIKLYQRTMNIVNRGFVEPTFGQLEGYMNREYEIERDFAEFSKVLRSKIFNAYLDYEDRYNEESPKFFGHETMPPFNKDPTDPPEIEKFKESK</sequence>
<dbReference type="EMBL" id="HBUF01219896">
    <property type="protein sequence ID" value="CAG6668962.1"/>
    <property type="molecule type" value="Transcribed_RNA"/>
</dbReference>
<feature type="region of interest" description="Disordered" evidence="1">
    <location>
        <begin position="15"/>
        <end position="47"/>
    </location>
</feature>
<evidence type="ECO:0000313" key="2">
    <source>
        <dbReference type="EMBL" id="CAG6668962.1"/>
    </source>
</evidence>
<proteinExistence type="predicted"/>
<evidence type="ECO:0000256" key="1">
    <source>
        <dbReference type="SAM" id="MobiDB-lite"/>
    </source>
</evidence>
<feature type="region of interest" description="Disordered" evidence="1">
    <location>
        <begin position="213"/>
        <end position="241"/>
    </location>
</feature>
<dbReference type="AlphaFoldDB" id="A0A8D8SJE8"/>
<dbReference type="EMBL" id="HBUF01219897">
    <property type="protein sequence ID" value="CAG6668963.1"/>
    <property type="molecule type" value="Transcribed_RNA"/>
</dbReference>
<feature type="compositionally biased region" description="Basic and acidic residues" evidence="1">
    <location>
        <begin position="227"/>
        <end position="241"/>
    </location>
</feature>
<protein>
    <submittedName>
        <fullName evidence="2">Uncharacterized protein</fullName>
    </submittedName>
</protein>